<organism evidence="1 2">
    <name type="scientific">Melanomma pulvis-pyrius CBS 109.77</name>
    <dbReference type="NCBI Taxonomy" id="1314802"/>
    <lineage>
        <taxon>Eukaryota</taxon>
        <taxon>Fungi</taxon>
        <taxon>Dikarya</taxon>
        <taxon>Ascomycota</taxon>
        <taxon>Pezizomycotina</taxon>
        <taxon>Dothideomycetes</taxon>
        <taxon>Pleosporomycetidae</taxon>
        <taxon>Pleosporales</taxon>
        <taxon>Melanommataceae</taxon>
        <taxon>Melanomma</taxon>
    </lineage>
</organism>
<proteinExistence type="predicted"/>
<dbReference type="AlphaFoldDB" id="A0A6A6WUS0"/>
<evidence type="ECO:0000313" key="1">
    <source>
        <dbReference type="EMBL" id="KAF2787852.1"/>
    </source>
</evidence>
<accession>A0A6A6WUS0</accession>
<dbReference type="EMBL" id="MU002273">
    <property type="protein sequence ID" value="KAF2787852.1"/>
    <property type="molecule type" value="Genomic_DNA"/>
</dbReference>
<sequence length="203" mass="21489">MERASNTTAPPSVLCPRRISIRGRPLLSSPHLARRPRAHVPACAVAVATAAGVPGKTNEQAAALPQRSYGPPDLCAPFSRPHLMSSALPHVVDTPLAIARCLPRCSPRLPPSAHTHCSSTSTFLLCPSDCDAPLQHLHHQGADSASRLALALGRRLLGIINTVPCSTHPLPPPCYGTDSNPSWTCPTRFAAVHPPRTSPRSTS</sequence>
<evidence type="ECO:0000313" key="2">
    <source>
        <dbReference type="Proteomes" id="UP000799757"/>
    </source>
</evidence>
<keyword evidence="2" id="KW-1185">Reference proteome</keyword>
<dbReference type="Proteomes" id="UP000799757">
    <property type="component" value="Unassembled WGS sequence"/>
</dbReference>
<protein>
    <submittedName>
        <fullName evidence="1">Uncharacterized protein</fullName>
    </submittedName>
</protein>
<gene>
    <name evidence="1" type="ORF">K505DRAFT_329385</name>
</gene>
<reference evidence="1" key="1">
    <citation type="journal article" date="2020" name="Stud. Mycol.">
        <title>101 Dothideomycetes genomes: a test case for predicting lifestyles and emergence of pathogens.</title>
        <authorList>
            <person name="Haridas S."/>
            <person name="Albert R."/>
            <person name="Binder M."/>
            <person name="Bloem J."/>
            <person name="Labutti K."/>
            <person name="Salamov A."/>
            <person name="Andreopoulos B."/>
            <person name="Baker S."/>
            <person name="Barry K."/>
            <person name="Bills G."/>
            <person name="Bluhm B."/>
            <person name="Cannon C."/>
            <person name="Castanera R."/>
            <person name="Culley D."/>
            <person name="Daum C."/>
            <person name="Ezra D."/>
            <person name="Gonzalez J."/>
            <person name="Henrissat B."/>
            <person name="Kuo A."/>
            <person name="Liang C."/>
            <person name="Lipzen A."/>
            <person name="Lutzoni F."/>
            <person name="Magnuson J."/>
            <person name="Mondo S."/>
            <person name="Nolan M."/>
            <person name="Ohm R."/>
            <person name="Pangilinan J."/>
            <person name="Park H.-J."/>
            <person name="Ramirez L."/>
            <person name="Alfaro M."/>
            <person name="Sun H."/>
            <person name="Tritt A."/>
            <person name="Yoshinaga Y."/>
            <person name="Zwiers L.-H."/>
            <person name="Turgeon B."/>
            <person name="Goodwin S."/>
            <person name="Spatafora J."/>
            <person name="Crous P."/>
            <person name="Grigoriev I."/>
        </authorList>
    </citation>
    <scope>NUCLEOTIDE SEQUENCE</scope>
    <source>
        <strain evidence="1">CBS 109.77</strain>
    </source>
</reference>
<name>A0A6A6WUS0_9PLEO</name>